<gene>
    <name evidence="11" type="ORF">pdam_00013428</name>
</gene>
<protein>
    <recommendedName>
        <fullName evidence="4">ER membrane protein complex subunit 4</fullName>
    </recommendedName>
    <alternativeName>
        <fullName evidence="9">Transmembrane protein 85</fullName>
    </alternativeName>
</protein>
<evidence type="ECO:0000256" key="5">
    <source>
        <dbReference type="ARBA" id="ARBA00022692"/>
    </source>
</evidence>
<name>A0A3M6UWL9_POCDA</name>
<keyword evidence="5 10" id="KW-0812">Transmembrane</keyword>
<dbReference type="OrthoDB" id="369569at2759"/>
<dbReference type="Pfam" id="PF06417">
    <property type="entry name" value="EMC4"/>
    <property type="match status" value="1"/>
</dbReference>
<evidence type="ECO:0000256" key="2">
    <source>
        <dbReference type="ARBA" id="ARBA00007715"/>
    </source>
</evidence>
<dbReference type="GO" id="GO:0005789">
    <property type="term" value="C:endoplasmic reticulum membrane"/>
    <property type="evidence" value="ECO:0007669"/>
    <property type="project" value="UniProtKB-SubCell"/>
</dbReference>
<keyword evidence="8 10" id="KW-0472">Membrane</keyword>
<evidence type="ECO:0000256" key="9">
    <source>
        <dbReference type="ARBA" id="ARBA00031143"/>
    </source>
</evidence>
<dbReference type="InterPro" id="IPR009445">
    <property type="entry name" value="TMEM85/Emc4"/>
</dbReference>
<dbReference type="PANTHER" id="PTHR19315">
    <property type="entry name" value="ER MEMBRANE PROTEIN COMPLEX SUBUNIT 4"/>
    <property type="match status" value="1"/>
</dbReference>
<evidence type="ECO:0000256" key="1">
    <source>
        <dbReference type="ARBA" id="ARBA00004477"/>
    </source>
</evidence>
<evidence type="ECO:0000256" key="8">
    <source>
        <dbReference type="ARBA" id="ARBA00023136"/>
    </source>
</evidence>
<evidence type="ECO:0000256" key="6">
    <source>
        <dbReference type="ARBA" id="ARBA00022824"/>
    </source>
</evidence>
<accession>A0A3M6UWL9</accession>
<evidence type="ECO:0000313" key="11">
    <source>
        <dbReference type="EMBL" id="RMX58041.1"/>
    </source>
</evidence>
<evidence type="ECO:0000313" key="12">
    <source>
        <dbReference type="Proteomes" id="UP000275408"/>
    </source>
</evidence>
<comment type="subcellular location">
    <subcellularLocation>
        <location evidence="1">Endoplasmic reticulum membrane</location>
        <topology evidence="1">Multi-pass membrane protein</topology>
    </subcellularLocation>
</comment>
<comment type="subunit">
    <text evidence="3">Component of the ER membrane protein complex (EMC).</text>
</comment>
<evidence type="ECO:0000256" key="7">
    <source>
        <dbReference type="ARBA" id="ARBA00022989"/>
    </source>
</evidence>
<keyword evidence="7 10" id="KW-1133">Transmembrane helix</keyword>
<comment type="caution">
    <text evidence="11">The sequence shown here is derived from an EMBL/GenBank/DDBJ whole genome shotgun (WGS) entry which is preliminary data.</text>
</comment>
<dbReference type="STRING" id="46731.A0A3M6UWL9"/>
<dbReference type="EMBL" id="RCHS01000548">
    <property type="protein sequence ID" value="RMX58041.1"/>
    <property type="molecule type" value="Genomic_DNA"/>
</dbReference>
<sequence length="192" mass="21641">PARVQLDTTTSNMANRAMSRRLTNKWAIDLTSRPRYVPDRQFVQHSELPAPLGYTEHKVQHVESREANSTHLVAKKSWDIALGPFKQVPMNLFIMYMAGNSISIFPIMMVGMMFLRPVKALLAIKSTFVSLEGEHDHVALQKFFYLLGNLSLVALALYKCHSMGLLPTATSDWLAFMAHKTRVEYSGGGFIL</sequence>
<reference evidence="11 12" key="1">
    <citation type="journal article" date="2018" name="Sci. Rep.">
        <title>Comparative analysis of the Pocillopora damicornis genome highlights role of immune system in coral evolution.</title>
        <authorList>
            <person name="Cunning R."/>
            <person name="Bay R.A."/>
            <person name="Gillette P."/>
            <person name="Baker A.C."/>
            <person name="Traylor-Knowles N."/>
        </authorList>
    </citation>
    <scope>NUCLEOTIDE SEQUENCE [LARGE SCALE GENOMIC DNA]</scope>
    <source>
        <strain evidence="11">RSMAS</strain>
        <tissue evidence="11">Whole animal</tissue>
    </source>
</reference>
<dbReference type="AlphaFoldDB" id="A0A3M6UWL9"/>
<comment type="similarity">
    <text evidence="2">Belongs to the EMC4 family.</text>
</comment>
<dbReference type="PIRSF" id="PIRSF017207">
    <property type="entry name" value="UCP017207_TM-p85"/>
    <property type="match status" value="1"/>
</dbReference>
<evidence type="ECO:0000256" key="4">
    <source>
        <dbReference type="ARBA" id="ARBA00020820"/>
    </source>
</evidence>
<organism evidence="11 12">
    <name type="scientific">Pocillopora damicornis</name>
    <name type="common">Cauliflower coral</name>
    <name type="synonym">Millepora damicornis</name>
    <dbReference type="NCBI Taxonomy" id="46731"/>
    <lineage>
        <taxon>Eukaryota</taxon>
        <taxon>Metazoa</taxon>
        <taxon>Cnidaria</taxon>
        <taxon>Anthozoa</taxon>
        <taxon>Hexacorallia</taxon>
        <taxon>Scleractinia</taxon>
        <taxon>Astrocoeniina</taxon>
        <taxon>Pocilloporidae</taxon>
        <taxon>Pocillopora</taxon>
    </lineage>
</organism>
<keyword evidence="6" id="KW-0256">Endoplasmic reticulum</keyword>
<feature type="non-terminal residue" evidence="11">
    <location>
        <position position="1"/>
    </location>
</feature>
<keyword evidence="12" id="KW-1185">Reference proteome</keyword>
<proteinExistence type="inferred from homology"/>
<dbReference type="Proteomes" id="UP000275408">
    <property type="component" value="Unassembled WGS sequence"/>
</dbReference>
<evidence type="ECO:0000256" key="10">
    <source>
        <dbReference type="SAM" id="Phobius"/>
    </source>
</evidence>
<evidence type="ECO:0000256" key="3">
    <source>
        <dbReference type="ARBA" id="ARBA00011276"/>
    </source>
</evidence>
<feature type="transmembrane region" description="Helical" evidence="10">
    <location>
        <begin position="93"/>
        <end position="115"/>
    </location>
</feature>